<gene>
    <name evidence="7" type="ORF">DFR74_11367</name>
</gene>
<reference evidence="7 8" key="1">
    <citation type="submission" date="2018-06" db="EMBL/GenBank/DDBJ databases">
        <title>Genomic Encyclopedia of Type Strains, Phase IV (KMG-IV): sequencing the most valuable type-strain genomes for metagenomic binning, comparative biology and taxonomic classification.</title>
        <authorList>
            <person name="Goeker M."/>
        </authorList>
    </citation>
    <scope>NUCLEOTIDE SEQUENCE [LARGE SCALE GENOMIC DNA]</scope>
    <source>
        <strain evidence="7 8">DSM 44599</strain>
    </source>
</reference>
<dbReference type="Gene3D" id="1.10.357.10">
    <property type="entry name" value="Tetracycline Repressor, domain 2"/>
    <property type="match status" value="1"/>
</dbReference>
<name>A0A366DAR5_9NOCA</name>
<dbReference type="PANTHER" id="PTHR30055:SF234">
    <property type="entry name" value="HTH-TYPE TRANSCRIPTIONAL REGULATOR BETI"/>
    <property type="match status" value="1"/>
</dbReference>
<feature type="region of interest" description="Disordered" evidence="5">
    <location>
        <begin position="1"/>
        <end position="30"/>
    </location>
</feature>
<organism evidence="7 8">
    <name type="scientific">Nocardia puris</name>
    <dbReference type="NCBI Taxonomy" id="208602"/>
    <lineage>
        <taxon>Bacteria</taxon>
        <taxon>Bacillati</taxon>
        <taxon>Actinomycetota</taxon>
        <taxon>Actinomycetes</taxon>
        <taxon>Mycobacteriales</taxon>
        <taxon>Nocardiaceae</taxon>
        <taxon>Nocardia</taxon>
    </lineage>
</organism>
<dbReference type="GO" id="GO:0000976">
    <property type="term" value="F:transcription cis-regulatory region binding"/>
    <property type="evidence" value="ECO:0007669"/>
    <property type="project" value="TreeGrafter"/>
</dbReference>
<dbReference type="GO" id="GO:0003700">
    <property type="term" value="F:DNA-binding transcription factor activity"/>
    <property type="evidence" value="ECO:0007669"/>
    <property type="project" value="TreeGrafter"/>
</dbReference>
<keyword evidence="8" id="KW-1185">Reference proteome</keyword>
<dbReference type="Pfam" id="PF00440">
    <property type="entry name" value="TetR_N"/>
    <property type="match status" value="1"/>
</dbReference>
<evidence type="ECO:0000256" key="2">
    <source>
        <dbReference type="ARBA" id="ARBA00023125"/>
    </source>
</evidence>
<evidence type="ECO:0000256" key="3">
    <source>
        <dbReference type="ARBA" id="ARBA00023163"/>
    </source>
</evidence>
<evidence type="ECO:0000313" key="7">
    <source>
        <dbReference type="EMBL" id="RBO86524.1"/>
    </source>
</evidence>
<feature type="compositionally biased region" description="Low complexity" evidence="5">
    <location>
        <begin position="1"/>
        <end position="24"/>
    </location>
</feature>
<dbReference type="InterPro" id="IPR036271">
    <property type="entry name" value="Tet_transcr_reg_TetR-rel_C_sf"/>
</dbReference>
<protein>
    <submittedName>
        <fullName evidence="7">TetR family transcriptional regulator</fullName>
    </submittedName>
</protein>
<dbReference type="Proteomes" id="UP000252586">
    <property type="component" value="Unassembled WGS sequence"/>
</dbReference>
<keyword evidence="1" id="KW-0805">Transcription regulation</keyword>
<dbReference type="SUPFAM" id="SSF46689">
    <property type="entry name" value="Homeodomain-like"/>
    <property type="match status" value="1"/>
</dbReference>
<evidence type="ECO:0000256" key="1">
    <source>
        <dbReference type="ARBA" id="ARBA00023015"/>
    </source>
</evidence>
<evidence type="ECO:0000313" key="8">
    <source>
        <dbReference type="Proteomes" id="UP000252586"/>
    </source>
</evidence>
<proteinExistence type="predicted"/>
<evidence type="ECO:0000256" key="4">
    <source>
        <dbReference type="PROSITE-ProRule" id="PRU00335"/>
    </source>
</evidence>
<dbReference type="PANTHER" id="PTHR30055">
    <property type="entry name" value="HTH-TYPE TRANSCRIPTIONAL REGULATOR RUTR"/>
    <property type="match status" value="1"/>
</dbReference>
<dbReference type="STRING" id="1210090.GCA_001613185_02749"/>
<evidence type="ECO:0000259" key="6">
    <source>
        <dbReference type="PROSITE" id="PS50977"/>
    </source>
</evidence>
<accession>A0A366DAR5</accession>
<dbReference type="OrthoDB" id="5177743at2"/>
<keyword evidence="3" id="KW-0804">Transcription</keyword>
<dbReference type="InterPro" id="IPR001647">
    <property type="entry name" value="HTH_TetR"/>
</dbReference>
<dbReference type="SUPFAM" id="SSF48498">
    <property type="entry name" value="Tetracyclin repressor-like, C-terminal domain"/>
    <property type="match status" value="1"/>
</dbReference>
<sequence>MPAAAAPATATTLTADPPRSRTGTRPPPATLHAVSEKRIDGRALRYQHRRPELLAAATEYVLEHGVGELSLRPMAHALGVGHATLIRHFATKDELVAEVLTKIRTDFEARLRSDEVRSAASGIELLRRAWERLCQPREQRQFLVLFELVSLAVHGDERGPAVRTLVDDWLHLITEALVRHGWARDTAPVIATLILAQVRGLQLDLLATGDRERVESAFDTLIAMLDALPHENR</sequence>
<comment type="caution">
    <text evidence="7">The sequence shown here is derived from an EMBL/GenBank/DDBJ whole genome shotgun (WGS) entry which is preliminary data.</text>
</comment>
<dbReference type="PRINTS" id="PR00455">
    <property type="entry name" value="HTHTETR"/>
</dbReference>
<feature type="DNA-binding region" description="H-T-H motif" evidence="4">
    <location>
        <begin position="70"/>
        <end position="89"/>
    </location>
</feature>
<dbReference type="AlphaFoldDB" id="A0A366DAR5"/>
<dbReference type="PROSITE" id="PS50977">
    <property type="entry name" value="HTH_TETR_2"/>
    <property type="match status" value="1"/>
</dbReference>
<evidence type="ECO:0000256" key="5">
    <source>
        <dbReference type="SAM" id="MobiDB-lite"/>
    </source>
</evidence>
<dbReference type="InterPro" id="IPR050109">
    <property type="entry name" value="HTH-type_TetR-like_transc_reg"/>
</dbReference>
<dbReference type="EMBL" id="QNRE01000013">
    <property type="protein sequence ID" value="RBO86524.1"/>
    <property type="molecule type" value="Genomic_DNA"/>
</dbReference>
<keyword evidence="2 4" id="KW-0238">DNA-binding</keyword>
<feature type="domain" description="HTH tetR-type" evidence="6">
    <location>
        <begin position="47"/>
        <end position="107"/>
    </location>
</feature>
<dbReference type="InterPro" id="IPR009057">
    <property type="entry name" value="Homeodomain-like_sf"/>
</dbReference>